<keyword evidence="8 9" id="KW-0472">Membrane</keyword>
<gene>
    <name evidence="12" type="ORF">J6I44_16895</name>
</gene>
<dbReference type="Gene3D" id="3.40.50.720">
    <property type="entry name" value="NAD(P)-binding Rossmann-like Domain"/>
    <property type="match status" value="1"/>
</dbReference>
<dbReference type="InterPro" id="IPR036291">
    <property type="entry name" value="NAD(P)-bd_dom_sf"/>
</dbReference>
<evidence type="ECO:0000256" key="5">
    <source>
        <dbReference type="ARBA" id="ARBA00022692"/>
    </source>
</evidence>
<evidence type="ECO:0000256" key="6">
    <source>
        <dbReference type="ARBA" id="ARBA00022989"/>
    </source>
</evidence>
<feature type="transmembrane region" description="Helical" evidence="9">
    <location>
        <begin position="275"/>
        <end position="296"/>
    </location>
</feature>
<organism evidence="12 13">
    <name type="scientific">Fodinibius salsisoli</name>
    <dbReference type="NCBI Taxonomy" id="2820877"/>
    <lineage>
        <taxon>Bacteria</taxon>
        <taxon>Pseudomonadati</taxon>
        <taxon>Balneolota</taxon>
        <taxon>Balneolia</taxon>
        <taxon>Balneolales</taxon>
        <taxon>Balneolaceae</taxon>
        <taxon>Fodinibius</taxon>
    </lineage>
</organism>
<keyword evidence="6 9" id="KW-1133">Transmembrane helix</keyword>
<reference evidence="12 13" key="1">
    <citation type="submission" date="2021-03" db="EMBL/GenBank/DDBJ databases">
        <title>Aliifodinibius sp. nov., a new bacterium isolated from saline soil.</title>
        <authorList>
            <person name="Galisteo C."/>
            <person name="De La Haba R."/>
            <person name="Sanchez-Porro C."/>
            <person name="Ventosa A."/>
        </authorList>
    </citation>
    <scope>NUCLEOTIDE SEQUENCE [LARGE SCALE GENOMIC DNA]</scope>
    <source>
        <strain evidence="12 13">1BSP15-2V2</strain>
    </source>
</reference>
<evidence type="ECO:0000256" key="2">
    <source>
        <dbReference type="ARBA" id="ARBA00022448"/>
    </source>
</evidence>
<comment type="caution">
    <text evidence="12">The sequence shown here is derived from an EMBL/GenBank/DDBJ whole genome shotgun (WGS) entry which is preliminary data.</text>
</comment>
<dbReference type="Gene3D" id="1.20.1530.20">
    <property type="match status" value="1"/>
</dbReference>
<dbReference type="Pfam" id="PF00999">
    <property type="entry name" value="Na_H_Exchanger"/>
    <property type="match status" value="1"/>
</dbReference>
<keyword evidence="7" id="KW-0406">Ion transport</keyword>
<name>A0ABT3PRR3_9BACT</name>
<accession>A0ABT3PRR3</accession>
<keyword evidence="4" id="KW-1003">Cell membrane</keyword>
<dbReference type="Proteomes" id="UP001207918">
    <property type="component" value="Unassembled WGS sequence"/>
</dbReference>
<evidence type="ECO:0000313" key="13">
    <source>
        <dbReference type="Proteomes" id="UP001207918"/>
    </source>
</evidence>
<feature type="transmembrane region" description="Helical" evidence="9">
    <location>
        <begin position="189"/>
        <end position="211"/>
    </location>
</feature>
<dbReference type="Pfam" id="PF02254">
    <property type="entry name" value="TrkA_N"/>
    <property type="match status" value="1"/>
</dbReference>
<evidence type="ECO:0000256" key="1">
    <source>
        <dbReference type="ARBA" id="ARBA00004651"/>
    </source>
</evidence>
<dbReference type="SUPFAM" id="SSF51735">
    <property type="entry name" value="NAD(P)-binding Rossmann-fold domains"/>
    <property type="match status" value="1"/>
</dbReference>
<evidence type="ECO:0000313" key="12">
    <source>
        <dbReference type="EMBL" id="MCW9708542.1"/>
    </source>
</evidence>
<feature type="transmembrane region" description="Helical" evidence="9">
    <location>
        <begin position="6"/>
        <end position="24"/>
    </location>
</feature>
<keyword evidence="2" id="KW-0813">Transport</keyword>
<feature type="transmembrane region" description="Helical" evidence="9">
    <location>
        <begin position="150"/>
        <end position="177"/>
    </location>
</feature>
<feature type="transmembrane region" description="Helical" evidence="9">
    <location>
        <begin position="31"/>
        <end position="48"/>
    </location>
</feature>
<evidence type="ECO:0000259" key="11">
    <source>
        <dbReference type="Pfam" id="PF02254"/>
    </source>
</evidence>
<comment type="subcellular location">
    <subcellularLocation>
        <location evidence="1">Cell membrane</location>
        <topology evidence="1">Multi-pass membrane protein</topology>
    </subcellularLocation>
</comment>
<dbReference type="InterPro" id="IPR006153">
    <property type="entry name" value="Cation/H_exchanger_TM"/>
</dbReference>
<feature type="domain" description="Cation/H+ exchanger transmembrane" evidence="10">
    <location>
        <begin position="22"/>
        <end position="387"/>
    </location>
</feature>
<evidence type="ECO:0000256" key="8">
    <source>
        <dbReference type="ARBA" id="ARBA00023136"/>
    </source>
</evidence>
<evidence type="ECO:0000256" key="4">
    <source>
        <dbReference type="ARBA" id="ARBA00022475"/>
    </source>
</evidence>
<feature type="transmembrane region" description="Helical" evidence="9">
    <location>
        <begin position="89"/>
        <end position="112"/>
    </location>
</feature>
<keyword evidence="5 9" id="KW-0812">Transmembrane</keyword>
<feature type="domain" description="RCK N-terminal" evidence="11">
    <location>
        <begin position="404"/>
        <end position="495"/>
    </location>
</feature>
<feature type="transmembrane region" description="Helical" evidence="9">
    <location>
        <begin position="333"/>
        <end position="354"/>
    </location>
</feature>
<protein>
    <submittedName>
        <fullName evidence="12">Cation:proton antiporter</fullName>
    </submittedName>
</protein>
<feature type="transmembrane region" description="Helical" evidence="9">
    <location>
        <begin position="366"/>
        <end position="384"/>
    </location>
</feature>
<feature type="transmembrane region" description="Helical" evidence="9">
    <location>
        <begin position="54"/>
        <end position="77"/>
    </location>
</feature>
<evidence type="ECO:0000256" key="7">
    <source>
        <dbReference type="ARBA" id="ARBA00023065"/>
    </source>
</evidence>
<keyword evidence="13" id="KW-1185">Reference proteome</keyword>
<evidence type="ECO:0000256" key="9">
    <source>
        <dbReference type="SAM" id="Phobius"/>
    </source>
</evidence>
<dbReference type="InterPro" id="IPR003148">
    <property type="entry name" value="RCK_N"/>
</dbReference>
<dbReference type="PANTHER" id="PTHR32507:SF0">
    <property type="entry name" value="NA(+)_H(+) ANTIPORTER 2-RELATED"/>
    <property type="match status" value="1"/>
</dbReference>
<dbReference type="EMBL" id="JAGGJA010000014">
    <property type="protein sequence ID" value="MCW9708542.1"/>
    <property type="molecule type" value="Genomic_DNA"/>
</dbReference>
<proteinExistence type="predicted"/>
<dbReference type="PANTHER" id="PTHR32507">
    <property type="entry name" value="NA(+)/H(+) ANTIPORTER 1"/>
    <property type="match status" value="1"/>
</dbReference>
<evidence type="ECO:0000259" key="10">
    <source>
        <dbReference type="Pfam" id="PF00999"/>
    </source>
</evidence>
<feature type="transmembrane region" description="Helical" evidence="9">
    <location>
        <begin position="302"/>
        <end position="321"/>
    </location>
</feature>
<feature type="transmembrane region" description="Helical" evidence="9">
    <location>
        <begin position="118"/>
        <end position="138"/>
    </location>
</feature>
<sequence>MGEHFLIGIVCVILFGVGSQWIAWKTKLPAILLLLVAGIIAGPITGLLDPDALMGNLLAPFVSISVGIILFEGGLSLRFSELRNIGGAIIKLVSVGVVLTWIISTLSAFYLFDMNIQLAVLLGAILVVTGPTVIIPLLRQVRPTGQVSSVLRWEGIVIDPIGAMLTVLVFEVIIAGGLSEGISLALSSIFKTVFFGSLVGLAGAGIIYILLKRYLLPDFLQNPVTLMIVLVVFAVSNTLQHESGLWATTVMGIALANQKSARIHHIVEFKENLRLLLLSALFVLLAARVELANLIGSLNWQILAFLLILIFVARPLSVYLSTIGSQLNNREKLFLSWMAPRGVVAASISSLFAYELVQNGYAEAGQLVPIVFIIIISTVAIYGLSASKVARYLGVAKPTPRGFLMIGAHQWARDIAELLHDKGFKVLLADSNWSNINKARKMGLKTYYGNVLSEYAIDEINLDGIGKLLALTPNDEVNSLAVIRYKEIFGTSEVFQLAAATKAKRADQEVPDNLSGRILFDENLNFDNISTALKKGAELELVEIEQTLTQEEFDHKIKHLTPLFLIKATQEIRPYTVDFAPLPGEGDTLICLGKIEDSYITGSKQVQGQSVQN</sequence>
<evidence type="ECO:0000256" key="3">
    <source>
        <dbReference type="ARBA" id="ARBA00022449"/>
    </source>
</evidence>
<dbReference type="InterPro" id="IPR038770">
    <property type="entry name" value="Na+/solute_symporter_sf"/>
</dbReference>
<dbReference type="RefSeq" id="WP_265767326.1">
    <property type="nucleotide sequence ID" value="NZ_JAGGJA010000014.1"/>
</dbReference>
<keyword evidence="3" id="KW-0050">Antiport</keyword>